<accession>A0A1T4TW41</accession>
<gene>
    <name evidence="1" type="ORF">SAMN04488128_106405</name>
</gene>
<evidence type="ECO:0000313" key="2">
    <source>
        <dbReference type="Proteomes" id="UP000190367"/>
    </source>
</evidence>
<keyword evidence="2" id="KW-1185">Reference proteome</keyword>
<reference evidence="2" key="1">
    <citation type="submission" date="2017-02" db="EMBL/GenBank/DDBJ databases">
        <authorList>
            <person name="Varghese N."/>
            <person name="Submissions S."/>
        </authorList>
    </citation>
    <scope>NUCLEOTIDE SEQUENCE [LARGE SCALE GENOMIC DNA]</scope>
    <source>
        <strain evidence="2">DSM 22224</strain>
    </source>
</reference>
<dbReference type="EMBL" id="FUWZ01000006">
    <property type="protein sequence ID" value="SKA44449.1"/>
    <property type="molecule type" value="Genomic_DNA"/>
</dbReference>
<protein>
    <recommendedName>
        <fullName evidence="3">Ig-like domain-containing protein</fullName>
    </recommendedName>
</protein>
<dbReference type="AlphaFoldDB" id="A0A1T4TW41"/>
<dbReference type="RefSeq" id="WP_078672746.1">
    <property type="nucleotide sequence ID" value="NZ_FUWZ01000006.1"/>
</dbReference>
<name>A0A1T4TW41_9BACT</name>
<sequence>MQTDTKPKLILKYDVSTTPPTLVPGQSGQVAITVEDSPDYCDTIILQIPCGDDPADIFATPPPEPALNISNNYWNTGDPKPIHTETGPHYYQWTLNNKVQHYKVIQTTFTFTGNVNSKGGQAQIIIDEDSGTNPADLEEREGYRYVTKSDKPLFFLRNLLAIDYLASGFPCSAFKLGYRIEIAWESNGHSYELYQSGISAPIYRGKDTNYTLENGITDTTTFCCVAINANGDKLFECLTLTVTNPAITAQTVTSANQEEIDGDMTTHQATCNTLSLSLNPTVMAAPSPHVNNLVDNSSIFNLSGNFEVDGDVTFTGALTCNSINTDNLTIQDSLTFNGQQESLFGQPVLVATGINVGYGIIPAVSDGYAVVTVSGPLLPLVESAAYAALGISGVLDWIYTYGGNSGLQYLSETDGYLMLPISKGSYWMYQGANIIATAPISIINVYWFPVGKAGSEQSVGFKTPPPSLEDIRDDKTNPRAHFERYLAAKRKRRSEVITSVETMLETTFDTAVKEEMVEQLMKL</sequence>
<evidence type="ECO:0008006" key="3">
    <source>
        <dbReference type="Google" id="ProtNLM"/>
    </source>
</evidence>
<dbReference type="Proteomes" id="UP000190367">
    <property type="component" value="Unassembled WGS sequence"/>
</dbReference>
<evidence type="ECO:0000313" key="1">
    <source>
        <dbReference type="EMBL" id="SKA44449.1"/>
    </source>
</evidence>
<proteinExistence type="predicted"/>
<dbReference type="OrthoDB" id="2503268at2"/>
<dbReference type="STRING" id="634771.SAMN04488128_106405"/>
<organism evidence="1 2">
    <name type="scientific">Chitinophaga eiseniae</name>
    <dbReference type="NCBI Taxonomy" id="634771"/>
    <lineage>
        <taxon>Bacteria</taxon>
        <taxon>Pseudomonadati</taxon>
        <taxon>Bacteroidota</taxon>
        <taxon>Chitinophagia</taxon>
        <taxon>Chitinophagales</taxon>
        <taxon>Chitinophagaceae</taxon>
        <taxon>Chitinophaga</taxon>
    </lineage>
</organism>